<keyword evidence="4" id="KW-0969">Cilium</keyword>
<evidence type="ECO:0000256" key="3">
    <source>
        <dbReference type="ARBA" id="ARBA00023054"/>
    </source>
</evidence>
<evidence type="ECO:0000259" key="8">
    <source>
        <dbReference type="Pfam" id="PF13868"/>
    </source>
</evidence>
<keyword evidence="2" id="KW-0282">Flagellum</keyword>
<evidence type="ECO:0000256" key="2">
    <source>
        <dbReference type="ARBA" id="ARBA00022846"/>
    </source>
</evidence>
<dbReference type="EMBL" id="FN653025">
    <property type="protein sequence ID" value="CBY18413.1"/>
    <property type="molecule type" value="Genomic_DNA"/>
</dbReference>
<proteinExistence type="inferred from homology"/>
<dbReference type="OrthoDB" id="1902038at2759"/>
<feature type="domain" description="Trichohyalin-plectin-homology" evidence="8">
    <location>
        <begin position="507"/>
        <end position="613"/>
    </location>
</feature>
<evidence type="ECO:0000256" key="6">
    <source>
        <dbReference type="ARBA" id="ARBA00034116"/>
    </source>
</evidence>
<evidence type="ECO:0000256" key="1">
    <source>
        <dbReference type="ARBA" id="ARBA00004230"/>
    </source>
</evidence>
<accession>E4X544</accession>
<protein>
    <recommendedName>
        <fullName evidence="7">Cilia- and flagella-associated protein 45</fullName>
    </recommendedName>
</protein>
<reference evidence="9" key="1">
    <citation type="journal article" date="2010" name="Science">
        <title>Plasticity of animal genome architecture unmasked by rapid evolution of a pelagic tunicate.</title>
        <authorList>
            <person name="Denoeud F."/>
            <person name="Henriet S."/>
            <person name="Mungpakdee S."/>
            <person name="Aury J.M."/>
            <person name="Da Silva C."/>
            <person name="Brinkmann H."/>
            <person name="Mikhaleva J."/>
            <person name="Olsen L.C."/>
            <person name="Jubin C."/>
            <person name="Canestro C."/>
            <person name="Bouquet J.M."/>
            <person name="Danks G."/>
            <person name="Poulain J."/>
            <person name="Campsteijn C."/>
            <person name="Adamski M."/>
            <person name="Cross I."/>
            <person name="Yadetie F."/>
            <person name="Muffato M."/>
            <person name="Louis A."/>
            <person name="Butcher S."/>
            <person name="Tsagkogeorga G."/>
            <person name="Konrad A."/>
            <person name="Singh S."/>
            <person name="Jensen M.F."/>
            <person name="Cong E.H."/>
            <person name="Eikeseth-Otteraa H."/>
            <person name="Noel B."/>
            <person name="Anthouard V."/>
            <person name="Porcel B.M."/>
            <person name="Kachouri-Lafond R."/>
            <person name="Nishino A."/>
            <person name="Ugolini M."/>
            <person name="Chourrout P."/>
            <person name="Nishida H."/>
            <person name="Aasland R."/>
            <person name="Huzurbazar S."/>
            <person name="Westhof E."/>
            <person name="Delsuc F."/>
            <person name="Lehrach H."/>
            <person name="Reinhardt R."/>
            <person name="Weissenbach J."/>
            <person name="Roy S.W."/>
            <person name="Artiguenave F."/>
            <person name="Postlethwait J.H."/>
            <person name="Manak J.R."/>
            <person name="Thompson E.M."/>
            <person name="Jaillon O."/>
            <person name="Du Pasquier L."/>
            <person name="Boudinot P."/>
            <person name="Liberles D.A."/>
            <person name="Volff J.N."/>
            <person name="Philippe H."/>
            <person name="Lenhard B."/>
            <person name="Roest Crollius H."/>
            <person name="Wincker P."/>
            <person name="Chourrout D."/>
        </authorList>
    </citation>
    <scope>NUCLEOTIDE SEQUENCE [LARGE SCALE GENOMIC DNA]</scope>
</reference>
<evidence type="ECO:0000256" key="4">
    <source>
        <dbReference type="ARBA" id="ARBA00023069"/>
    </source>
</evidence>
<dbReference type="AlphaFoldDB" id="E4X544"/>
<comment type="similarity">
    <text evidence="6">Belongs to the CFAP45 family.</text>
</comment>
<dbReference type="PANTHER" id="PTHR15504:SF0">
    <property type="entry name" value="CILIA- AND FLAGELLA-ASSOCIATED PROTEIN 45"/>
    <property type="match status" value="1"/>
</dbReference>
<sequence length="614" mass="68515">MVLHLTAQGCSRVTDGHSHFLRLVALPLIKAASTSISSSNKLFSLHQNQLKNHPRALQKTAKMKIFSLFFTLSLAIEDFLLFSLLGNSGSDSQSNQMNSLLPLLLMSDNNSTSDNSGMLMMMMMSGGTGDMNQLLPLLLLGDDSGDTDMLSTFMLLSTIQGDCNTNTNNAMSNLLPLLLFADDGSSQGSSSDSLMTMLLFSTMSGGEGMSFETLMMLDLFSEDRKRRSSDSEMDDVLMMVLLSSMSGGMNSQSGFDNSFNLLLPMLLMNDTETDSSSMLVLMMAMQSAAPGSGMGSNMLLPLMLMDDSGSNEDLMFYMMMFGGGNTGSCNKGTVELPPQIFLLKSFYRFFPGMSNRSGSVTSGRSNGKYRLRSKTSEVDELLFGGPNKGKQPRSANRKPEVLQVITKDLIRNVIVPQEKADRTILLEKSMAQHIEEKSSVKSKETIRAEMDMARKEKNDAITAAAQRKERFKEIDIHRKKSQALNEIDLEAKRINEHLLENAKAKRLEQEDEIKHLNELILNAKCHAIRDAQILERDIIQKEEMEDDARCDRISEVHRLNCIQDAENKKTLMTAKRIEGAQQIMDQIRRNEEARILEEERKNAEQANVNRYIAK</sequence>
<comment type="subcellular location">
    <subcellularLocation>
        <location evidence="1">Cell projection</location>
        <location evidence="1">Cilium</location>
        <location evidence="1">Flagellum</location>
    </subcellularLocation>
</comment>
<gene>
    <name evidence="9" type="ORF">GSOID_T00002272001</name>
</gene>
<dbReference type="InterPro" id="IPR043597">
    <property type="entry name" value="TPH_dom"/>
</dbReference>
<name>E4X544_OIKDI</name>
<evidence type="ECO:0000256" key="7">
    <source>
        <dbReference type="ARBA" id="ARBA00034142"/>
    </source>
</evidence>
<dbReference type="GO" id="GO:0031514">
    <property type="term" value="C:motile cilium"/>
    <property type="evidence" value="ECO:0007669"/>
    <property type="project" value="UniProtKB-SubCell"/>
</dbReference>
<dbReference type="Pfam" id="PF13868">
    <property type="entry name" value="TPH"/>
    <property type="match status" value="1"/>
</dbReference>
<dbReference type="Proteomes" id="UP000001307">
    <property type="component" value="Unassembled WGS sequence"/>
</dbReference>
<dbReference type="InterPro" id="IPR033253">
    <property type="entry name" value="CFAP45"/>
</dbReference>
<evidence type="ECO:0000256" key="5">
    <source>
        <dbReference type="ARBA" id="ARBA00023273"/>
    </source>
</evidence>
<keyword evidence="10" id="KW-1185">Reference proteome</keyword>
<dbReference type="PANTHER" id="PTHR15504">
    <property type="entry name" value="NASOPHARYNGEAL EPITHELIUM SPECIFIC PROTEIN 1"/>
    <property type="match status" value="1"/>
</dbReference>
<keyword evidence="5" id="KW-0966">Cell projection</keyword>
<evidence type="ECO:0000313" key="10">
    <source>
        <dbReference type="Proteomes" id="UP000001307"/>
    </source>
</evidence>
<dbReference type="InParanoid" id="E4X544"/>
<evidence type="ECO:0000313" key="9">
    <source>
        <dbReference type="EMBL" id="CBY18413.1"/>
    </source>
</evidence>
<organism evidence="9">
    <name type="scientific">Oikopleura dioica</name>
    <name type="common">Tunicate</name>
    <dbReference type="NCBI Taxonomy" id="34765"/>
    <lineage>
        <taxon>Eukaryota</taxon>
        <taxon>Metazoa</taxon>
        <taxon>Chordata</taxon>
        <taxon>Tunicata</taxon>
        <taxon>Appendicularia</taxon>
        <taxon>Copelata</taxon>
        <taxon>Oikopleuridae</taxon>
        <taxon>Oikopleura</taxon>
    </lineage>
</organism>
<keyword evidence="3" id="KW-0175">Coiled coil</keyword>